<dbReference type="InterPro" id="IPR023804">
    <property type="entry name" value="DUF3792_TM"/>
</dbReference>
<keyword evidence="1" id="KW-1133">Transmembrane helix</keyword>
<reference evidence="2" key="1">
    <citation type="submission" date="2022-08" db="EMBL/GenBank/DDBJ databases">
        <title>The genomic sequence of strain Paenibacillus sp. SCIV0701.</title>
        <authorList>
            <person name="Zhao H."/>
        </authorList>
    </citation>
    <scope>NUCLEOTIDE SEQUENCE</scope>
    <source>
        <strain evidence="2">SCIV0701</strain>
    </source>
</reference>
<comment type="caution">
    <text evidence="2">The sequence shown here is derived from an EMBL/GenBank/DDBJ whole genome shotgun (WGS) entry which is preliminary data.</text>
</comment>
<evidence type="ECO:0000256" key="1">
    <source>
        <dbReference type="SAM" id="Phobius"/>
    </source>
</evidence>
<feature type="transmembrane region" description="Helical" evidence="1">
    <location>
        <begin position="108"/>
        <end position="128"/>
    </location>
</feature>
<feature type="transmembrane region" description="Helical" evidence="1">
    <location>
        <begin position="81"/>
        <end position="102"/>
    </location>
</feature>
<dbReference type="EMBL" id="JANIPJ010000001">
    <property type="protein sequence ID" value="MCR2802657.1"/>
    <property type="molecule type" value="Genomic_DNA"/>
</dbReference>
<evidence type="ECO:0000313" key="2">
    <source>
        <dbReference type="EMBL" id="MCR2802657.1"/>
    </source>
</evidence>
<accession>A0A9X2S9E3</accession>
<dbReference type="NCBIfam" id="TIGR04086">
    <property type="entry name" value="TIGR04086_membr"/>
    <property type="match status" value="1"/>
</dbReference>
<dbReference type="Proteomes" id="UP001141950">
    <property type="component" value="Unassembled WGS sequence"/>
</dbReference>
<protein>
    <submittedName>
        <fullName evidence="2">TIGR04086 family membrane protein</fullName>
    </submittedName>
</protein>
<name>A0A9X2S9E3_9BACL</name>
<organism evidence="2 3">
    <name type="scientific">Paenibacillus soyae</name>
    <dbReference type="NCBI Taxonomy" id="2969249"/>
    <lineage>
        <taxon>Bacteria</taxon>
        <taxon>Bacillati</taxon>
        <taxon>Bacillota</taxon>
        <taxon>Bacilli</taxon>
        <taxon>Bacillales</taxon>
        <taxon>Paenibacillaceae</taxon>
        <taxon>Paenibacillus</taxon>
    </lineage>
</organism>
<feature type="transmembrane region" description="Helical" evidence="1">
    <location>
        <begin position="51"/>
        <end position="69"/>
    </location>
</feature>
<gene>
    <name evidence="2" type="ORF">NQZ67_02065</name>
</gene>
<proteinExistence type="predicted"/>
<sequence>MSSVKQAPKSPIIASPLLAGVAFSIIWLAAGALLLSLLLHFSSMKESDLSSYTLLVHGMSALAGGFTAGKRSERRGWYNGGLLGLVYGILVMIVSFLAANAAPSWNSALILGAALLAGAFGGMIGVNLRRS</sequence>
<dbReference type="SUPFAM" id="SSF103473">
    <property type="entry name" value="MFS general substrate transporter"/>
    <property type="match status" value="1"/>
</dbReference>
<keyword evidence="1" id="KW-0472">Membrane</keyword>
<evidence type="ECO:0000313" key="3">
    <source>
        <dbReference type="Proteomes" id="UP001141950"/>
    </source>
</evidence>
<keyword evidence="1" id="KW-0812">Transmembrane</keyword>
<dbReference type="InterPro" id="IPR036259">
    <property type="entry name" value="MFS_trans_sf"/>
</dbReference>
<keyword evidence="3" id="KW-1185">Reference proteome</keyword>
<dbReference type="AlphaFoldDB" id="A0A9X2S9E3"/>
<feature type="transmembrane region" description="Helical" evidence="1">
    <location>
        <begin position="12"/>
        <end position="39"/>
    </location>
</feature>
<dbReference type="RefSeq" id="WP_257442281.1">
    <property type="nucleotide sequence ID" value="NZ_JANIPJ010000001.1"/>
</dbReference>
<dbReference type="Pfam" id="PF12670">
    <property type="entry name" value="DUF3792"/>
    <property type="match status" value="1"/>
</dbReference>